<evidence type="ECO:0000313" key="3">
    <source>
        <dbReference type="EMBL" id="SVE47358.1"/>
    </source>
</evidence>
<dbReference type="EMBL" id="UINC01219745">
    <property type="protein sequence ID" value="SVE47358.1"/>
    <property type="molecule type" value="Genomic_DNA"/>
</dbReference>
<dbReference type="InterPro" id="IPR037682">
    <property type="entry name" value="TonB_C"/>
</dbReference>
<organism evidence="3">
    <name type="scientific">marine metagenome</name>
    <dbReference type="NCBI Taxonomy" id="408172"/>
    <lineage>
        <taxon>unclassified sequences</taxon>
        <taxon>metagenomes</taxon>
        <taxon>ecological metagenomes</taxon>
    </lineage>
</organism>
<dbReference type="SUPFAM" id="SSF74653">
    <property type="entry name" value="TolA/TonB C-terminal domain"/>
    <property type="match status" value="1"/>
</dbReference>
<sequence length="126" mass="14468">MFYFLPKFLGEGQKTNFSVIDEIETFDIPQTEQIKIPEPPARPSVPIASEDEFFDEDITIEDTDFDDFEDWDTPPPPPSEGPNVKFIPYDKAPKPKIPIRPRYPEIAQEAGIEGTVYIQFFIDKKG</sequence>
<evidence type="ECO:0000256" key="1">
    <source>
        <dbReference type="SAM" id="MobiDB-lite"/>
    </source>
</evidence>
<accession>A0A383DU57</accession>
<feature type="region of interest" description="Disordered" evidence="1">
    <location>
        <begin position="65"/>
        <end position="89"/>
    </location>
</feature>
<name>A0A383DU57_9ZZZZ</name>
<dbReference type="Gene3D" id="3.30.1150.10">
    <property type="match status" value="1"/>
</dbReference>
<dbReference type="AlphaFoldDB" id="A0A383DU57"/>
<feature type="non-terminal residue" evidence="3">
    <location>
        <position position="126"/>
    </location>
</feature>
<proteinExistence type="predicted"/>
<dbReference type="GO" id="GO:0055085">
    <property type="term" value="P:transmembrane transport"/>
    <property type="evidence" value="ECO:0007669"/>
    <property type="project" value="InterPro"/>
</dbReference>
<dbReference type="PROSITE" id="PS52015">
    <property type="entry name" value="TONB_CTD"/>
    <property type="match status" value="1"/>
</dbReference>
<evidence type="ECO:0000259" key="2">
    <source>
        <dbReference type="PROSITE" id="PS52015"/>
    </source>
</evidence>
<protein>
    <recommendedName>
        <fullName evidence="2">TonB C-terminal domain-containing protein</fullName>
    </recommendedName>
</protein>
<reference evidence="3" key="1">
    <citation type="submission" date="2018-05" db="EMBL/GenBank/DDBJ databases">
        <authorList>
            <person name="Lanie J.A."/>
            <person name="Ng W.-L."/>
            <person name="Kazmierczak K.M."/>
            <person name="Andrzejewski T.M."/>
            <person name="Davidsen T.M."/>
            <person name="Wayne K.J."/>
            <person name="Tettelin H."/>
            <person name="Glass J.I."/>
            <person name="Rusch D."/>
            <person name="Podicherti R."/>
            <person name="Tsui H.-C.T."/>
            <person name="Winkler M.E."/>
        </authorList>
    </citation>
    <scope>NUCLEOTIDE SEQUENCE</scope>
</reference>
<gene>
    <name evidence="3" type="ORF">METZ01_LOCUS500212</name>
</gene>
<feature type="domain" description="TonB C-terminal" evidence="2">
    <location>
        <begin position="88"/>
        <end position="126"/>
    </location>
</feature>